<evidence type="ECO:0000256" key="1">
    <source>
        <dbReference type="SAM" id="MobiDB-lite"/>
    </source>
</evidence>
<dbReference type="Proteomes" id="UP001056012">
    <property type="component" value="Chromosome 3"/>
</dbReference>
<feature type="region of interest" description="Disordered" evidence="1">
    <location>
        <begin position="1"/>
        <end position="43"/>
    </location>
</feature>
<dbReference type="AlphaFoldDB" id="A0A9Q9DR32"/>
<proteinExistence type="predicted"/>
<dbReference type="EMBL" id="CP089276">
    <property type="protein sequence ID" value="USP77033.1"/>
    <property type="molecule type" value="Genomic_DNA"/>
</dbReference>
<reference evidence="2" key="1">
    <citation type="submission" date="2021-12" db="EMBL/GenBank/DDBJ databases">
        <title>Curvularia clavata genome.</title>
        <authorList>
            <person name="Cao Y."/>
        </authorList>
    </citation>
    <scope>NUCLEOTIDE SEQUENCE</scope>
    <source>
        <strain evidence="2">Yc1106</strain>
    </source>
</reference>
<gene>
    <name evidence="2" type="ORF">yc1106_04307</name>
</gene>
<accession>A0A9Q9DR32</accession>
<protein>
    <submittedName>
        <fullName evidence="2">Uncharacterized protein</fullName>
    </submittedName>
</protein>
<feature type="compositionally biased region" description="Acidic residues" evidence="1">
    <location>
        <begin position="265"/>
        <end position="278"/>
    </location>
</feature>
<feature type="region of interest" description="Disordered" evidence="1">
    <location>
        <begin position="156"/>
        <end position="182"/>
    </location>
</feature>
<keyword evidence="3" id="KW-1185">Reference proteome</keyword>
<feature type="region of interest" description="Disordered" evidence="1">
    <location>
        <begin position="62"/>
        <end position="96"/>
    </location>
</feature>
<name>A0A9Q9DR32_CURCL</name>
<sequence>MEPTSSRPPGGELRQETRRTPICRPREGKDRSPSPRPVPSEWLTASQNAEVLRQWEQRHGVNTMPSHSWLPSRMQSSPRPLSPPRGPIRPGTEEWDKFMGFPLDNAQYVHRGLSSKKSVEITAASEVPVSSEPAAVTEMEPALVSRDVDSLPQVQPESLISPGQASLKAKPPGISPSEAEPTPALTWTSALNSILYNEAVDPEIRAAITERSQHNSSNKRAGHREALPVELADANLVPNFSYPIASSVFYEHVDAAPAPPMGSFQEEDHEEDHEEEQLSDGVRVNHYSYAGSNDTLYRDPTPPSWPLRWRDEDHTPARNGAPQDYYLRSSSDESSDASSNTRQRSPLTRSLVPEQVSAMLRSTLTPSELSLHFQVVQEKTAVDASPYPGHESAYNARPPAPPHVRLIRKLDTALHGLQDRIAGLEETLIPQLSGWLEQKNRLICEQDVEISRLIDEIIELKHITDFGNSILSRCRERELEVWHTLLDIQRKHQEKRGSVVRMFSRARPSVARDTEGGGCGTPGDYAAEAPSSASANKHSLRKKELDALLLVAKQNVNVVDEDVAEMAERLQAYLARSNGTEGSERPIQGSWRDV</sequence>
<feature type="region of interest" description="Disordered" evidence="1">
    <location>
        <begin position="507"/>
        <end position="532"/>
    </location>
</feature>
<dbReference type="OrthoDB" id="3684136at2759"/>
<feature type="region of interest" description="Disordered" evidence="1">
    <location>
        <begin position="258"/>
        <end position="352"/>
    </location>
</feature>
<feature type="compositionally biased region" description="Basic and acidic residues" evidence="1">
    <location>
        <begin position="13"/>
        <end position="33"/>
    </location>
</feature>
<evidence type="ECO:0000313" key="2">
    <source>
        <dbReference type="EMBL" id="USP77033.1"/>
    </source>
</evidence>
<organism evidence="2 3">
    <name type="scientific">Curvularia clavata</name>
    <dbReference type="NCBI Taxonomy" id="95742"/>
    <lineage>
        <taxon>Eukaryota</taxon>
        <taxon>Fungi</taxon>
        <taxon>Dikarya</taxon>
        <taxon>Ascomycota</taxon>
        <taxon>Pezizomycotina</taxon>
        <taxon>Dothideomycetes</taxon>
        <taxon>Pleosporomycetidae</taxon>
        <taxon>Pleosporales</taxon>
        <taxon>Pleosporineae</taxon>
        <taxon>Pleosporaceae</taxon>
        <taxon>Curvularia</taxon>
    </lineage>
</organism>
<evidence type="ECO:0000313" key="3">
    <source>
        <dbReference type="Proteomes" id="UP001056012"/>
    </source>
</evidence>
<dbReference type="VEuPathDB" id="FungiDB:yc1106_04307"/>